<dbReference type="EMBL" id="OBQD01000005">
    <property type="protein sequence ID" value="SOC38305.1"/>
    <property type="molecule type" value="Genomic_DNA"/>
</dbReference>
<comment type="cofactor">
    <cofactor evidence="1">
        <name>Ca(2+)</name>
        <dbReference type="ChEBI" id="CHEBI:29108"/>
    </cofactor>
</comment>
<name>A0A285U8Q2_9HYPH</name>
<dbReference type="InterPro" id="IPR001343">
    <property type="entry name" value="Hemolysn_Ca-bd"/>
</dbReference>
<dbReference type="OrthoDB" id="8249199at2"/>
<keyword evidence="3" id="KW-0964">Secreted</keyword>
<dbReference type="PRINTS" id="PR00313">
    <property type="entry name" value="CABNDNGRPT"/>
</dbReference>
<dbReference type="Gene3D" id="2.150.10.10">
    <property type="entry name" value="Serralysin-like metalloprotease, C-terminal"/>
    <property type="match status" value="1"/>
</dbReference>
<feature type="domain" description="Peptidase M10 serralysin C-terminal" evidence="5">
    <location>
        <begin position="261"/>
        <end position="433"/>
    </location>
</feature>
<dbReference type="SUPFAM" id="SSF51120">
    <property type="entry name" value="beta-Roll"/>
    <property type="match status" value="2"/>
</dbReference>
<evidence type="ECO:0000259" key="5">
    <source>
        <dbReference type="Pfam" id="PF08548"/>
    </source>
</evidence>
<dbReference type="RefSeq" id="WP_141402029.1">
    <property type="nucleotide sequence ID" value="NZ_OBQD01000005.1"/>
</dbReference>
<evidence type="ECO:0000313" key="7">
    <source>
        <dbReference type="Proteomes" id="UP000219167"/>
    </source>
</evidence>
<dbReference type="GO" id="GO:0005509">
    <property type="term" value="F:calcium ion binding"/>
    <property type="evidence" value="ECO:0007669"/>
    <property type="project" value="InterPro"/>
</dbReference>
<proteinExistence type="predicted"/>
<evidence type="ECO:0000256" key="2">
    <source>
        <dbReference type="ARBA" id="ARBA00004613"/>
    </source>
</evidence>
<dbReference type="InterPro" id="IPR018511">
    <property type="entry name" value="Hemolysin-typ_Ca-bd_CS"/>
</dbReference>
<dbReference type="Pfam" id="PF00353">
    <property type="entry name" value="HemolysinCabind"/>
    <property type="match status" value="2"/>
</dbReference>
<reference evidence="6 7" key="1">
    <citation type="submission" date="2017-08" db="EMBL/GenBank/DDBJ databases">
        <authorList>
            <person name="de Groot N.N."/>
        </authorList>
    </citation>
    <scope>NUCLEOTIDE SEQUENCE [LARGE SCALE GENOMIC DNA]</scope>
    <source>
        <strain evidence="6 7">JC85</strain>
    </source>
</reference>
<comment type="subcellular location">
    <subcellularLocation>
        <location evidence="2">Secreted</location>
    </subcellularLocation>
</comment>
<dbReference type="PROSITE" id="PS00330">
    <property type="entry name" value="HEMOLYSIN_CALCIUM"/>
    <property type="match status" value="1"/>
</dbReference>
<dbReference type="GO" id="GO:0005615">
    <property type="term" value="C:extracellular space"/>
    <property type="evidence" value="ECO:0007669"/>
    <property type="project" value="InterPro"/>
</dbReference>
<dbReference type="AlphaFoldDB" id="A0A285U8Q2"/>
<evidence type="ECO:0000313" key="6">
    <source>
        <dbReference type="EMBL" id="SOC38305.1"/>
    </source>
</evidence>
<gene>
    <name evidence="6" type="ORF">SAMN05892877_10577</name>
</gene>
<dbReference type="InterPro" id="IPR013858">
    <property type="entry name" value="Peptidase_M10B_C"/>
</dbReference>
<protein>
    <recommendedName>
        <fullName evidence="5">Peptidase M10 serralysin C-terminal domain-containing protein</fullName>
    </recommendedName>
</protein>
<evidence type="ECO:0000256" key="1">
    <source>
        <dbReference type="ARBA" id="ARBA00001913"/>
    </source>
</evidence>
<keyword evidence="4" id="KW-0677">Repeat</keyword>
<evidence type="ECO:0000256" key="4">
    <source>
        <dbReference type="ARBA" id="ARBA00022737"/>
    </source>
</evidence>
<dbReference type="InterPro" id="IPR011049">
    <property type="entry name" value="Serralysin-like_metalloprot_C"/>
</dbReference>
<dbReference type="Pfam" id="PF08548">
    <property type="entry name" value="Peptidase_M10_C"/>
    <property type="match status" value="1"/>
</dbReference>
<accession>A0A285U8Q2</accession>
<dbReference type="Proteomes" id="UP000219167">
    <property type="component" value="Unassembled WGS sequence"/>
</dbReference>
<organism evidence="6 7">
    <name type="scientific">Rhizobium subbaraonis</name>
    <dbReference type="NCBI Taxonomy" id="908946"/>
    <lineage>
        <taxon>Bacteria</taxon>
        <taxon>Pseudomonadati</taxon>
        <taxon>Pseudomonadota</taxon>
        <taxon>Alphaproteobacteria</taxon>
        <taxon>Hyphomicrobiales</taxon>
        <taxon>Rhizobiaceae</taxon>
        <taxon>Rhizobium/Agrobacterium group</taxon>
        <taxon>Rhizobium</taxon>
    </lineage>
</organism>
<keyword evidence="7" id="KW-1185">Reference proteome</keyword>
<sequence>MTTLTSNISVTLNGTTPFSVGVDDYSWSGKWLLYVDTWVEDSLPVRTATYTLEGGGWNIDMFRFTGQVQASIKDSTTGSGGSIGYLLLGSLNDAGKSVAKLNKTYVDILKGSGNPEILTLGTAGAGLVELGGGNDIVKTGAGYVDYLSVGHGDNQVTIGSGGAGNIRAGGDRDIIKIAALAEVESIDAGRGNDKISTSSGWIGTIVGSRGSDTITVGSGGADAVFGNSDADTVVLKKLADADQFVIVDGGSGVSSGADRNSDTLNMSAFTRGLNIDLSVSDVVDTGNGIFLIRNFENASGGTKADTLLGNSENNTLRGNGGSDKITGMRGADDLYGGSGKDLFVFTSTKDSTVKANGRDTIFDFSKKQGDKIDLREIDANTKKSGDQAFEFVGSKSFTGDPGELRYSKSKSDTYVYGDVNGDKKADIAIHLDDALSLAKGDFLF</sequence>
<evidence type="ECO:0000256" key="3">
    <source>
        <dbReference type="ARBA" id="ARBA00022525"/>
    </source>
</evidence>